<dbReference type="Gene3D" id="2.130.10.10">
    <property type="entry name" value="YVTN repeat-like/Quinoprotein amine dehydrogenase"/>
    <property type="match status" value="2"/>
</dbReference>
<feature type="repeat" description="WD" evidence="6">
    <location>
        <begin position="181"/>
        <end position="203"/>
    </location>
</feature>
<feature type="region of interest" description="Disordered" evidence="7">
    <location>
        <begin position="358"/>
        <end position="401"/>
    </location>
</feature>
<evidence type="ECO:0000256" key="2">
    <source>
        <dbReference type="ARBA" id="ARBA00022574"/>
    </source>
</evidence>
<feature type="compositionally biased region" description="Polar residues" evidence="7">
    <location>
        <begin position="391"/>
        <end position="401"/>
    </location>
</feature>
<sequence>MAAVCCAGEWLVMSSSHYLIAVNIKENREPFVFDCTKAEPKPKEAETDKSDGGGSQEKGSDQILALALSASGKYAALTDDNKRLVLFRTQPSWQCISTRWVVRRCTSLVFSQAEDELFVADKSGDAYSFSVLEPQKLGELKLGHLSMLLGITLSPDDKPSVWDTQSLSVLCVFQLDILNGFLSGSGDGTMKLWHYESGRRLQSIDLQQHGVTQSSDTDTEKPLRFAVSRIISSPDGRHVAVQCESFPSIQLFAVEEGSDGRLTLTETLALPQNPWDMTFDPQGRLWILLENKDTNVLLYTHTEEHWQSESESPDLHRVSETLHTQWELFKASICVESRFHHLYKVNFDNMASYLQKKKERLQQQNQQGGKKRAARQSNGAAKKSKTENKSGDVSQKCSSES</sequence>
<dbReference type="EMBL" id="VFJC01000006">
    <property type="protein sequence ID" value="KAB5577332.1"/>
    <property type="molecule type" value="Genomic_DNA"/>
</dbReference>
<organism evidence="8 9">
    <name type="scientific">Pangasianodon hypophthalmus</name>
    <name type="common">Striped catfish</name>
    <name type="synonym">Helicophagus hypophthalmus</name>
    <dbReference type="NCBI Taxonomy" id="310915"/>
    <lineage>
        <taxon>Eukaryota</taxon>
        <taxon>Metazoa</taxon>
        <taxon>Chordata</taxon>
        <taxon>Craniata</taxon>
        <taxon>Vertebrata</taxon>
        <taxon>Euteleostomi</taxon>
        <taxon>Actinopterygii</taxon>
        <taxon>Neopterygii</taxon>
        <taxon>Teleostei</taxon>
        <taxon>Ostariophysi</taxon>
        <taxon>Siluriformes</taxon>
        <taxon>Pangasiidae</taxon>
        <taxon>Pangasianodon</taxon>
    </lineage>
</organism>
<dbReference type="PROSITE" id="PS50082">
    <property type="entry name" value="WD_REPEATS_2"/>
    <property type="match status" value="1"/>
</dbReference>
<proteinExistence type="predicted"/>
<dbReference type="GO" id="GO:0036265">
    <property type="term" value="P:RNA (guanine-N7)-methylation"/>
    <property type="evidence" value="ECO:0007669"/>
    <property type="project" value="InterPro"/>
</dbReference>
<dbReference type="GO" id="GO:0043527">
    <property type="term" value="C:tRNA methyltransferase complex"/>
    <property type="evidence" value="ECO:0007669"/>
    <property type="project" value="TreeGrafter"/>
</dbReference>
<dbReference type="InterPro" id="IPR028884">
    <property type="entry name" value="Trm82"/>
</dbReference>
<evidence type="ECO:0000256" key="3">
    <source>
        <dbReference type="ARBA" id="ARBA00022694"/>
    </source>
</evidence>
<gene>
    <name evidence="8" type="ORF">PHYPO_G00208630</name>
</gene>
<comment type="caution">
    <text evidence="8">The sequence shown here is derived from an EMBL/GenBank/DDBJ whole genome shotgun (WGS) entry which is preliminary data.</text>
</comment>
<keyword evidence="5" id="KW-0539">Nucleus</keyword>
<dbReference type="Proteomes" id="UP000327468">
    <property type="component" value="Chromosome 5"/>
</dbReference>
<evidence type="ECO:0000256" key="7">
    <source>
        <dbReference type="SAM" id="MobiDB-lite"/>
    </source>
</evidence>
<dbReference type="AlphaFoldDB" id="A0A5N5PCH0"/>
<evidence type="ECO:0008006" key="10">
    <source>
        <dbReference type="Google" id="ProtNLM"/>
    </source>
</evidence>
<dbReference type="PANTHER" id="PTHR16288:SF0">
    <property type="entry name" value="TRNA (GUANINE-N(7)-)-METHYLTRANSFERASE NON-CATALYTIC SUBUNIT WDR4"/>
    <property type="match status" value="1"/>
</dbReference>
<evidence type="ECO:0000256" key="4">
    <source>
        <dbReference type="ARBA" id="ARBA00022737"/>
    </source>
</evidence>
<evidence type="ECO:0000313" key="9">
    <source>
        <dbReference type="Proteomes" id="UP000327468"/>
    </source>
</evidence>
<dbReference type="InterPro" id="IPR015943">
    <property type="entry name" value="WD40/YVTN_repeat-like_dom_sf"/>
</dbReference>
<accession>A0A5N5PCH0</accession>
<evidence type="ECO:0000256" key="5">
    <source>
        <dbReference type="ARBA" id="ARBA00023242"/>
    </source>
</evidence>
<dbReference type="PANTHER" id="PTHR16288">
    <property type="entry name" value="WD40 REPEAT PROTEIN 4"/>
    <property type="match status" value="1"/>
</dbReference>
<reference evidence="8 9" key="1">
    <citation type="submission" date="2019-06" db="EMBL/GenBank/DDBJ databases">
        <title>A chromosome-scale genome assembly of the striped catfish, Pangasianodon hypophthalmus.</title>
        <authorList>
            <person name="Wen M."/>
            <person name="Zahm M."/>
            <person name="Roques C."/>
            <person name="Cabau C."/>
            <person name="Klopp C."/>
            <person name="Donnadieu C."/>
            <person name="Jouanno E."/>
            <person name="Avarre J.-C."/>
            <person name="Campet M."/>
            <person name="Ha T.T.T."/>
            <person name="Dugue R."/>
            <person name="Lampietro C."/>
            <person name="Louis A."/>
            <person name="Herpin A."/>
            <person name="Echchiki A."/>
            <person name="Berthelot C."/>
            <person name="Parey E."/>
            <person name="Roest-Crollius H."/>
            <person name="Braasch I."/>
            <person name="Postlethwait J."/>
            <person name="Bobe J."/>
            <person name="Montfort J."/>
            <person name="Bouchez O."/>
            <person name="Begum T."/>
            <person name="Schartl M."/>
            <person name="Guiguen Y."/>
        </authorList>
    </citation>
    <scope>NUCLEOTIDE SEQUENCE [LARGE SCALE GENOMIC DNA]</scope>
    <source>
        <strain evidence="8 9">Indonesia</strain>
        <tissue evidence="8">Blood</tissue>
    </source>
</reference>
<keyword evidence="3" id="KW-0819">tRNA processing</keyword>
<protein>
    <recommendedName>
        <fullName evidence="10">tRNA (guanine-N(7)-)-methyltransferase non-catalytic subunit WDR4</fullName>
    </recommendedName>
</protein>
<evidence type="ECO:0000256" key="1">
    <source>
        <dbReference type="ARBA" id="ARBA00004123"/>
    </source>
</evidence>
<dbReference type="GO" id="GO:0005829">
    <property type="term" value="C:cytosol"/>
    <property type="evidence" value="ECO:0007669"/>
    <property type="project" value="TreeGrafter"/>
</dbReference>
<name>A0A5N5PCH0_PANHP</name>
<evidence type="ECO:0000256" key="6">
    <source>
        <dbReference type="PROSITE-ProRule" id="PRU00221"/>
    </source>
</evidence>
<keyword evidence="9" id="KW-1185">Reference proteome</keyword>
<dbReference type="GO" id="GO:0005634">
    <property type="term" value="C:nucleus"/>
    <property type="evidence" value="ECO:0007669"/>
    <property type="project" value="UniProtKB-SubCell"/>
</dbReference>
<keyword evidence="4" id="KW-0677">Repeat</keyword>
<dbReference type="GO" id="GO:0006400">
    <property type="term" value="P:tRNA modification"/>
    <property type="evidence" value="ECO:0007669"/>
    <property type="project" value="TreeGrafter"/>
</dbReference>
<comment type="subcellular location">
    <subcellularLocation>
        <location evidence="1">Nucleus</location>
    </subcellularLocation>
</comment>
<keyword evidence="2 6" id="KW-0853">WD repeat</keyword>
<dbReference type="SUPFAM" id="SSF50978">
    <property type="entry name" value="WD40 repeat-like"/>
    <property type="match status" value="1"/>
</dbReference>
<evidence type="ECO:0000313" key="8">
    <source>
        <dbReference type="EMBL" id="KAB5577332.1"/>
    </source>
</evidence>
<dbReference type="InterPro" id="IPR001680">
    <property type="entry name" value="WD40_rpt"/>
</dbReference>
<dbReference type="InterPro" id="IPR036322">
    <property type="entry name" value="WD40_repeat_dom_sf"/>
</dbReference>